<dbReference type="AlphaFoldDB" id="A0A1I4XMG1"/>
<evidence type="ECO:0000313" key="3">
    <source>
        <dbReference type="EMBL" id="SFN27015.1"/>
    </source>
</evidence>
<dbReference type="SUPFAM" id="SSF54211">
    <property type="entry name" value="Ribosomal protein S5 domain 2-like"/>
    <property type="match status" value="1"/>
</dbReference>
<evidence type="ECO:0000256" key="1">
    <source>
        <dbReference type="ARBA" id="ARBA00007665"/>
    </source>
</evidence>
<evidence type="ECO:0000259" key="2">
    <source>
        <dbReference type="Pfam" id="PF01205"/>
    </source>
</evidence>
<dbReference type="STRING" id="29536.FLB_06820"/>
<accession>A0A1I4XMG1</accession>
<dbReference type="EMBL" id="FOUT01000009">
    <property type="protein sequence ID" value="SFN27015.1"/>
    <property type="molecule type" value="Genomic_DNA"/>
</dbReference>
<feature type="domain" description="Impact N-terminal" evidence="2">
    <location>
        <begin position="48"/>
        <end position="153"/>
    </location>
</feature>
<dbReference type="PANTHER" id="PTHR16301">
    <property type="entry name" value="IMPACT-RELATED"/>
    <property type="match status" value="1"/>
</dbReference>
<dbReference type="GO" id="GO:0006446">
    <property type="term" value="P:regulation of translational initiation"/>
    <property type="evidence" value="ECO:0007669"/>
    <property type="project" value="TreeGrafter"/>
</dbReference>
<protein>
    <submittedName>
        <fullName evidence="3">Uncharacterized protein, YigZ family</fullName>
    </submittedName>
</protein>
<dbReference type="eggNOG" id="COG1739">
    <property type="taxonomic scope" value="Bacteria"/>
</dbReference>
<proteinExistence type="inferred from homology"/>
<dbReference type="Proteomes" id="UP000182961">
    <property type="component" value="Unassembled WGS sequence"/>
</dbReference>
<dbReference type="Pfam" id="PF01205">
    <property type="entry name" value="Impact_N"/>
    <property type="match status" value="1"/>
</dbReference>
<dbReference type="InterPro" id="IPR023582">
    <property type="entry name" value="Impact"/>
</dbReference>
<gene>
    <name evidence="3" type="ORF">SAMN05444143_10956</name>
</gene>
<name>A0A1I4XMG1_9FLAO</name>
<keyword evidence="4" id="KW-1185">Reference proteome</keyword>
<reference evidence="4" key="1">
    <citation type="submission" date="2016-10" db="EMBL/GenBank/DDBJ databases">
        <authorList>
            <person name="Varghese N."/>
            <person name="Submissions S."/>
        </authorList>
    </citation>
    <scope>NUCLEOTIDE SEQUENCE [LARGE SCALE GENOMIC DNA]</scope>
    <source>
        <strain evidence="4">DSM 4002</strain>
    </source>
</reference>
<dbReference type="InterPro" id="IPR020568">
    <property type="entry name" value="Ribosomal_Su5_D2-typ_SF"/>
</dbReference>
<dbReference type="Gene3D" id="3.30.230.30">
    <property type="entry name" value="Impact, N-terminal domain"/>
    <property type="match status" value="1"/>
</dbReference>
<dbReference type="InterPro" id="IPR036956">
    <property type="entry name" value="Impact_N_sf"/>
</dbReference>
<comment type="similarity">
    <text evidence="1">Belongs to the IMPACT family.</text>
</comment>
<dbReference type="GO" id="GO:0005737">
    <property type="term" value="C:cytoplasm"/>
    <property type="evidence" value="ECO:0007669"/>
    <property type="project" value="TreeGrafter"/>
</dbReference>
<dbReference type="PANTHER" id="PTHR16301:SF20">
    <property type="entry name" value="IMPACT FAMILY MEMBER YIGZ"/>
    <property type="match status" value="1"/>
</dbReference>
<dbReference type="InterPro" id="IPR001498">
    <property type="entry name" value="Impact_N"/>
</dbReference>
<organism evidence="3 4">
    <name type="scientific">Flavobacterium succinicans</name>
    <dbReference type="NCBI Taxonomy" id="29536"/>
    <lineage>
        <taxon>Bacteria</taxon>
        <taxon>Pseudomonadati</taxon>
        <taxon>Bacteroidota</taxon>
        <taxon>Flavobacteriia</taxon>
        <taxon>Flavobacteriales</taxon>
        <taxon>Flavobacteriaceae</taxon>
        <taxon>Flavobacterium</taxon>
    </lineage>
</organism>
<evidence type="ECO:0000313" key="4">
    <source>
        <dbReference type="Proteomes" id="UP000182961"/>
    </source>
</evidence>
<sequence length="236" mass="26732">MPHNYALGAAPRNKLKFATKIPLSEKLNMKDTYQTIAAPNEPILFKEKNSKFFGYTFPITHEDEVKPILEVLKKEHPHAVHYCYAYQIGTETFVYRANDDGEPSNTAGTPIYGQIQSFGLTNILIVVVRIFGGTKLGVGGLIAAYKTTAQLAIAASEIVEKTIDVFFVITFDYKNMNKVMRVIKEKQLQIVNQEMEIDVQTNLPIGKIECCIRKKNAEMIFGIFENMFEIVIEKKE</sequence>